<dbReference type="InterPro" id="IPR029063">
    <property type="entry name" value="SAM-dependent_MTases_sf"/>
</dbReference>
<evidence type="ECO:0000256" key="5">
    <source>
        <dbReference type="ARBA" id="ARBA00022691"/>
    </source>
</evidence>
<dbReference type="EMBL" id="FN649727">
    <property type="protein sequence ID" value="CBJ48289.1"/>
    <property type="molecule type" value="Genomic_DNA"/>
</dbReference>
<reference evidence="7 8" key="1">
    <citation type="journal article" date="2010" name="Nature">
        <title>The Ectocarpus genome and the independent evolution of multicellularity in brown algae.</title>
        <authorList>
            <person name="Cock J.M."/>
            <person name="Sterck L."/>
            <person name="Rouze P."/>
            <person name="Scornet D."/>
            <person name="Allen A.E."/>
            <person name="Amoutzias G."/>
            <person name="Anthouard V."/>
            <person name="Artiguenave F."/>
            <person name="Aury J.M."/>
            <person name="Badger J.H."/>
            <person name="Beszteri B."/>
            <person name="Billiau K."/>
            <person name="Bonnet E."/>
            <person name="Bothwell J.H."/>
            <person name="Bowler C."/>
            <person name="Boyen C."/>
            <person name="Brownlee C."/>
            <person name="Carrano C.J."/>
            <person name="Charrier B."/>
            <person name="Cho G.Y."/>
            <person name="Coelho S.M."/>
            <person name="Collen J."/>
            <person name="Corre E."/>
            <person name="Da Silva C."/>
            <person name="Delage L."/>
            <person name="Delaroque N."/>
            <person name="Dittami S.M."/>
            <person name="Doulbeau S."/>
            <person name="Elias M."/>
            <person name="Farnham G."/>
            <person name="Gachon C.M."/>
            <person name="Gschloessl B."/>
            <person name="Heesch S."/>
            <person name="Jabbari K."/>
            <person name="Jubin C."/>
            <person name="Kawai H."/>
            <person name="Kimura K."/>
            <person name="Kloareg B."/>
            <person name="Kupper F.C."/>
            <person name="Lang D."/>
            <person name="Le Bail A."/>
            <person name="Leblanc C."/>
            <person name="Lerouge P."/>
            <person name="Lohr M."/>
            <person name="Lopez P.J."/>
            <person name="Martens C."/>
            <person name="Maumus F."/>
            <person name="Michel G."/>
            <person name="Miranda-Saavedra D."/>
            <person name="Morales J."/>
            <person name="Moreau H."/>
            <person name="Motomura T."/>
            <person name="Nagasato C."/>
            <person name="Napoli C.A."/>
            <person name="Nelson D.R."/>
            <person name="Nyvall-Collen P."/>
            <person name="Peters A.F."/>
            <person name="Pommier C."/>
            <person name="Potin P."/>
            <person name="Poulain J."/>
            <person name="Quesneville H."/>
            <person name="Read B."/>
            <person name="Rensing S.A."/>
            <person name="Ritter A."/>
            <person name="Rousvoal S."/>
            <person name="Samanta M."/>
            <person name="Samson G."/>
            <person name="Schroeder D.C."/>
            <person name="Segurens B."/>
            <person name="Strittmatter M."/>
            <person name="Tonon T."/>
            <person name="Tregear J.W."/>
            <person name="Valentin K."/>
            <person name="von Dassow P."/>
            <person name="Yamagishi T."/>
            <person name="Van de Peer Y."/>
            <person name="Wincker P."/>
        </authorList>
    </citation>
    <scope>NUCLEOTIDE SEQUENCE [LARGE SCALE GENOMIC DNA]</scope>
    <source>
        <strain evidence="8">Ec32 / CCAP1310/4</strain>
    </source>
</reference>
<accession>D7FPV8</accession>
<evidence type="ECO:0000256" key="2">
    <source>
        <dbReference type="ARBA" id="ARBA00011977"/>
    </source>
</evidence>
<evidence type="ECO:0000256" key="1">
    <source>
        <dbReference type="ARBA" id="ARBA00000142"/>
    </source>
</evidence>
<dbReference type="InParanoid" id="D7FPV8"/>
<evidence type="ECO:0000313" key="7">
    <source>
        <dbReference type="EMBL" id="CBJ48289.1"/>
    </source>
</evidence>
<dbReference type="STRING" id="2880.D7FPV8"/>
<dbReference type="NCBIfam" id="TIGR00091">
    <property type="entry name" value="tRNA (guanosine(46)-N7)-methyltransferase TrmB"/>
    <property type="match status" value="1"/>
</dbReference>
<dbReference type="Proteomes" id="UP000002630">
    <property type="component" value="Linkage Group LG02"/>
</dbReference>
<dbReference type="Gene3D" id="3.40.50.150">
    <property type="entry name" value="Vaccinia Virus protein VP39"/>
    <property type="match status" value="1"/>
</dbReference>
<dbReference type="GO" id="GO:0043527">
    <property type="term" value="C:tRNA methyltransferase complex"/>
    <property type="evidence" value="ECO:0007669"/>
    <property type="project" value="TreeGrafter"/>
</dbReference>
<gene>
    <name evidence="7" type="ORF">Esi_0002_0003</name>
</gene>
<keyword evidence="6" id="KW-0819">tRNA processing</keyword>
<dbReference type="OMA" id="DPWFKRR"/>
<dbReference type="EMBL" id="FN648375">
    <property type="protein sequence ID" value="CBJ48289.1"/>
    <property type="molecule type" value="Genomic_DNA"/>
</dbReference>
<name>D7FPV8_ECTSI</name>
<dbReference type="CDD" id="cd02440">
    <property type="entry name" value="AdoMet_MTases"/>
    <property type="match status" value="1"/>
</dbReference>
<evidence type="ECO:0000256" key="3">
    <source>
        <dbReference type="ARBA" id="ARBA00022603"/>
    </source>
</evidence>
<evidence type="ECO:0000256" key="4">
    <source>
        <dbReference type="ARBA" id="ARBA00022679"/>
    </source>
</evidence>
<dbReference type="PROSITE" id="PS51625">
    <property type="entry name" value="SAM_MT_TRMB"/>
    <property type="match status" value="1"/>
</dbReference>
<evidence type="ECO:0000256" key="6">
    <source>
        <dbReference type="ARBA" id="ARBA00022694"/>
    </source>
</evidence>
<dbReference type="PANTHER" id="PTHR23417">
    <property type="entry name" value="3-DEOXY-D-MANNO-OCTULOSONIC-ACID TRANSFERASE/TRNA GUANINE-N 7 - -METHYLTRANSFERASE"/>
    <property type="match status" value="1"/>
</dbReference>
<dbReference type="InterPro" id="IPR003358">
    <property type="entry name" value="tRNA_(Gua-N-7)_MeTrfase_Trmb"/>
</dbReference>
<keyword evidence="3 7" id="KW-0489">Methyltransferase</keyword>
<dbReference type="OrthoDB" id="47276at2759"/>
<keyword evidence="8" id="KW-1185">Reference proteome</keyword>
<dbReference type="PANTHER" id="PTHR23417:SF21">
    <property type="entry name" value="TRNA (GUANINE-N(7)-)-METHYLTRANSFERASE"/>
    <property type="match status" value="1"/>
</dbReference>
<keyword evidence="4 7" id="KW-0808">Transferase</keyword>
<dbReference type="AlphaFoldDB" id="D7FPV8"/>
<dbReference type="GO" id="GO:0008176">
    <property type="term" value="F:tRNA (guanine(46)-N7)-methyltransferase activity"/>
    <property type="evidence" value="ECO:0007669"/>
    <property type="project" value="UniProtKB-EC"/>
</dbReference>
<dbReference type="SUPFAM" id="SSF53335">
    <property type="entry name" value="S-adenosyl-L-methionine-dependent methyltransferases"/>
    <property type="match status" value="1"/>
</dbReference>
<proteinExistence type="predicted"/>
<organism evidence="7 8">
    <name type="scientific">Ectocarpus siliculosus</name>
    <name type="common">Brown alga</name>
    <name type="synonym">Conferva siliculosa</name>
    <dbReference type="NCBI Taxonomy" id="2880"/>
    <lineage>
        <taxon>Eukaryota</taxon>
        <taxon>Sar</taxon>
        <taxon>Stramenopiles</taxon>
        <taxon>Ochrophyta</taxon>
        <taxon>PX clade</taxon>
        <taxon>Phaeophyceae</taxon>
        <taxon>Ectocarpales</taxon>
        <taxon>Ectocarpaceae</taxon>
        <taxon>Ectocarpus</taxon>
    </lineage>
</organism>
<sequence>MEKLGSPDRRKVKTRQHVNPLAATFQAPVVLPERWFQAAFRDLSAPLLVDIGCAKGSFVRAMATEHPERNYLGLEIRRPTAALALERAAGLGTRNCHVVCCNANVDLDAVLTEAAQHGASIDTVCIQFPDPHFKTRHYKRRVLQPELVTCIEKHLEPGGTLFMQSDVLEVVEDMRVIARETARVLEDTRPDMEDWMEGPDKNPFGVQTEREKVTYEKESAEENRVYRCVFVKKAA</sequence>
<keyword evidence="5" id="KW-0949">S-adenosyl-L-methionine</keyword>
<dbReference type="eggNOG" id="KOG3115">
    <property type="taxonomic scope" value="Eukaryota"/>
</dbReference>
<dbReference type="Pfam" id="PF02390">
    <property type="entry name" value="Methyltransf_4"/>
    <property type="match status" value="1"/>
</dbReference>
<protein>
    <recommendedName>
        <fullName evidence="2">tRNA (guanine(46)-N(7))-methyltransferase</fullName>
        <ecNumber evidence="2">2.1.1.33</ecNumber>
    </recommendedName>
</protein>
<evidence type="ECO:0000313" key="8">
    <source>
        <dbReference type="Proteomes" id="UP000002630"/>
    </source>
</evidence>
<comment type="catalytic activity">
    <reaction evidence="1">
        <text>guanosine(46) in tRNA + S-adenosyl-L-methionine = N(7)-methylguanosine(46) in tRNA + S-adenosyl-L-homocysteine</text>
        <dbReference type="Rhea" id="RHEA:42708"/>
        <dbReference type="Rhea" id="RHEA-COMP:10188"/>
        <dbReference type="Rhea" id="RHEA-COMP:10189"/>
        <dbReference type="ChEBI" id="CHEBI:57856"/>
        <dbReference type="ChEBI" id="CHEBI:59789"/>
        <dbReference type="ChEBI" id="CHEBI:74269"/>
        <dbReference type="ChEBI" id="CHEBI:74480"/>
        <dbReference type="EC" id="2.1.1.33"/>
    </reaction>
</comment>
<dbReference type="EC" id="2.1.1.33" evidence="2"/>